<protein>
    <submittedName>
        <fullName evidence="2">Uncharacterized protein</fullName>
    </submittedName>
</protein>
<evidence type="ECO:0000313" key="2">
    <source>
        <dbReference type="EMBL" id="KAJ7356439.1"/>
    </source>
</evidence>
<dbReference type="AlphaFoldDB" id="A0AAD7AE26"/>
<sequence length="272" mass="29877">MSTSSEEMRHSSEEDDAEKKRMVARTSWITTSSRCAPTQNNKMALYTDSKAGIGIETSRSVENLGAQSDNKPSTLRPFTRARSAPYGDIESKDSGSEDPNAYTGALFSSRQLTARQEYTWALALAIDICLKQQKVTQTHSAQGSKRAETQEHDKAEKAETIHPPPQKQSRPVNKRTADASDDDIDAGDAAGVPVDIQIGVEFAADSRASFEVLPGKTSMGTRCSWIQGRREMSSARRYPPPYPSLRVLHIHLAETVDEEETGATYLPSSPQQ</sequence>
<evidence type="ECO:0000313" key="3">
    <source>
        <dbReference type="Proteomes" id="UP001218218"/>
    </source>
</evidence>
<accession>A0AAD7AE26</accession>
<feature type="region of interest" description="Disordered" evidence="1">
    <location>
        <begin position="139"/>
        <end position="189"/>
    </location>
</feature>
<comment type="caution">
    <text evidence="2">The sequence shown here is derived from an EMBL/GenBank/DDBJ whole genome shotgun (WGS) entry which is preliminary data.</text>
</comment>
<feature type="compositionally biased region" description="Basic and acidic residues" evidence="1">
    <location>
        <begin position="145"/>
        <end position="160"/>
    </location>
</feature>
<feature type="compositionally biased region" description="Basic and acidic residues" evidence="1">
    <location>
        <begin position="1"/>
        <end position="21"/>
    </location>
</feature>
<gene>
    <name evidence="2" type="ORF">DFH08DRAFT_459016</name>
</gene>
<evidence type="ECO:0000256" key="1">
    <source>
        <dbReference type="SAM" id="MobiDB-lite"/>
    </source>
</evidence>
<organism evidence="2 3">
    <name type="scientific">Mycena albidolilacea</name>
    <dbReference type="NCBI Taxonomy" id="1033008"/>
    <lineage>
        <taxon>Eukaryota</taxon>
        <taxon>Fungi</taxon>
        <taxon>Dikarya</taxon>
        <taxon>Basidiomycota</taxon>
        <taxon>Agaricomycotina</taxon>
        <taxon>Agaricomycetes</taxon>
        <taxon>Agaricomycetidae</taxon>
        <taxon>Agaricales</taxon>
        <taxon>Marasmiineae</taxon>
        <taxon>Mycenaceae</taxon>
        <taxon>Mycena</taxon>
    </lineage>
</organism>
<feature type="compositionally biased region" description="Polar residues" evidence="1">
    <location>
        <begin position="61"/>
        <end position="73"/>
    </location>
</feature>
<dbReference type="EMBL" id="JARIHO010000008">
    <property type="protein sequence ID" value="KAJ7356439.1"/>
    <property type="molecule type" value="Genomic_DNA"/>
</dbReference>
<dbReference type="Proteomes" id="UP001218218">
    <property type="component" value="Unassembled WGS sequence"/>
</dbReference>
<proteinExistence type="predicted"/>
<feature type="region of interest" description="Disordered" evidence="1">
    <location>
        <begin position="1"/>
        <end position="23"/>
    </location>
</feature>
<name>A0AAD7AE26_9AGAR</name>
<keyword evidence="3" id="KW-1185">Reference proteome</keyword>
<reference evidence="2" key="1">
    <citation type="submission" date="2023-03" db="EMBL/GenBank/DDBJ databases">
        <title>Massive genome expansion in bonnet fungi (Mycena s.s.) driven by repeated elements and novel gene families across ecological guilds.</title>
        <authorList>
            <consortium name="Lawrence Berkeley National Laboratory"/>
            <person name="Harder C.B."/>
            <person name="Miyauchi S."/>
            <person name="Viragh M."/>
            <person name="Kuo A."/>
            <person name="Thoen E."/>
            <person name="Andreopoulos B."/>
            <person name="Lu D."/>
            <person name="Skrede I."/>
            <person name="Drula E."/>
            <person name="Henrissat B."/>
            <person name="Morin E."/>
            <person name="Kohler A."/>
            <person name="Barry K."/>
            <person name="LaButti K."/>
            <person name="Morin E."/>
            <person name="Salamov A."/>
            <person name="Lipzen A."/>
            <person name="Mereny Z."/>
            <person name="Hegedus B."/>
            <person name="Baldrian P."/>
            <person name="Stursova M."/>
            <person name="Weitz H."/>
            <person name="Taylor A."/>
            <person name="Grigoriev I.V."/>
            <person name="Nagy L.G."/>
            <person name="Martin F."/>
            <person name="Kauserud H."/>
        </authorList>
    </citation>
    <scope>NUCLEOTIDE SEQUENCE</scope>
    <source>
        <strain evidence="2">CBHHK002</strain>
    </source>
</reference>
<feature type="region of interest" description="Disordered" evidence="1">
    <location>
        <begin position="61"/>
        <end position="99"/>
    </location>
</feature>